<sequence>MGRPPASKTADDNVSSSSKPRPSAADIAREHRRLESGRAASQCYCEKNRDKVLEAGRLRAAARRMRQQDNPKAKARAREASARYRERNCEELALQQRQVRKKAFIKKHGLYVHLKRGFAAPPAREPDLPSPGPDDGGDGDTPERYHDPSSGWAAGWWDNNPCLKRW</sequence>
<evidence type="ECO:0000313" key="2">
    <source>
        <dbReference type="EMBL" id="KAJ7367230.1"/>
    </source>
</evidence>
<dbReference type="Proteomes" id="UP001218218">
    <property type="component" value="Unassembled WGS sequence"/>
</dbReference>
<proteinExistence type="predicted"/>
<comment type="caution">
    <text evidence="2">The sequence shown here is derived from an EMBL/GenBank/DDBJ whole genome shotgun (WGS) entry which is preliminary data.</text>
</comment>
<feature type="region of interest" description="Disordered" evidence="1">
    <location>
        <begin position="116"/>
        <end position="166"/>
    </location>
</feature>
<feature type="region of interest" description="Disordered" evidence="1">
    <location>
        <begin position="1"/>
        <end position="40"/>
    </location>
</feature>
<accession>A0AAD7AST8</accession>
<dbReference type="AlphaFoldDB" id="A0AAD7AST8"/>
<keyword evidence="3" id="KW-1185">Reference proteome</keyword>
<feature type="compositionally biased region" description="Basic and acidic residues" evidence="1">
    <location>
        <begin position="66"/>
        <end position="85"/>
    </location>
</feature>
<feature type="compositionally biased region" description="Basic and acidic residues" evidence="1">
    <location>
        <begin position="27"/>
        <end position="36"/>
    </location>
</feature>
<organism evidence="2 3">
    <name type="scientific">Mycena albidolilacea</name>
    <dbReference type="NCBI Taxonomy" id="1033008"/>
    <lineage>
        <taxon>Eukaryota</taxon>
        <taxon>Fungi</taxon>
        <taxon>Dikarya</taxon>
        <taxon>Basidiomycota</taxon>
        <taxon>Agaricomycotina</taxon>
        <taxon>Agaricomycetes</taxon>
        <taxon>Agaricomycetidae</taxon>
        <taxon>Agaricales</taxon>
        <taxon>Marasmiineae</taxon>
        <taxon>Mycenaceae</taxon>
        <taxon>Mycena</taxon>
    </lineage>
</organism>
<evidence type="ECO:0000313" key="3">
    <source>
        <dbReference type="Proteomes" id="UP001218218"/>
    </source>
</evidence>
<protein>
    <submittedName>
        <fullName evidence="2">Uncharacterized protein</fullName>
    </submittedName>
</protein>
<reference evidence="2" key="1">
    <citation type="submission" date="2023-03" db="EMBL/GenBank/DDBJ databases">
        <title>Massive genome expansion in bonnet fungi (Mycena s.s.) driven by repeated elements and novel gene families across ecological guilds.</title>
        <authorList>
            <consortium name="Lawrence Berkeley National Laboratory"/>
            <person name="Harder C.B."/>
            <person name="Miyauchi S."/>
            <person name="Viragh M."/>
            <person name="Kuo A."/>
            <person name="Thoen E."/>
            <person name="Andreopoulos B."/>
            <person name="Lu D."/>
            <person name="Skrede I."/>
            <person name="Drula E."/>
            <person name="Henrissat B."/>
            <person name="Morin E."/>
            <person name="Kohler A."/>
            <person name="Barry K."/>
            <person name="LaButti K."/>
            <person name="Morin E."/>
            <person name="Salamov A."/>
            <person name="Lipzen A."/>
            <person name="Mereny Z."/>
            <person name="Hegedus B."/>
            <person name="Baldrian P."/>
            <person name="Stursova M."/>
            <person name="Weitz H."/>
            <person name="Taylor A."/>
            <person name="Grigoriev I.V."/>
            <person name="Nagy L.G."/>
            <person name="Martin F."/>
            <person name="Kauserud H."/>
        </authorList>
    </citation>
    <scope>NUCLEOTIDE SEQUENCE</scope>
    <source>
        <strain evidence="2">CBHHK002</strain>
    </source>
</reference>
<dbReference type="EMBL" id="JARIHO010000002">
    <property type="protein sequence ID" value="KAJ7367230.1"/>
    <property type="molecule type" value="Genomic_DNA"/>
</dbReference>
<evidence type="ECO:0000256" key="1">
    <source>
        <dbReference type="SAM" id="MobiDB-lite"/>
    </source>
</evidence>
<feature type="region of interest" description="Disordered" evidence="1">
    <location>
        <begin position="62"/>
        <end position="85"/>
    </location>
</feature>
<gene>
    <name evidence="2" type="ORF">DFH08DRAFT_949203</name>
</gene>
<name>A0AAD7AST8_9AGAR</name>